<feature type="compositionally biased region" description="Polar residues" evidence="1">
    <location>
        <begin position="174"/>
        <end position="184"/>
    </location>
</feature>
<feature type="region of interest" description="Disordered" evidence="1">
    <location>
        <begin position="311"/>
        <end position="335"/>
    </location>
</feature>
<evidence type="ECO:0000313" key="3">
    <source>
        <dbReference type="EMBL" id="ETS00479.1"/>
    </source>
</evidence>
<accession>A0A024S587</accession>
<dbReference type="OrthoDB" id="4153189at2759"/>
<dbReference type="KEGG" id="trr:M419DRAFT_25663"/>
<proteinExistence type="predicted"/>
<evidence type="ECO:0000256" key="1">
    <source>
        <dbReference type="SAM" id="MobiDB-lite"/>
    </source>
</evidence>
<name>A0A024S587_HYPJR</name>
<evidence type="ECO:0000313" key="4">
    <source>
        <dbReference type="Proteomes" id="UP000024376"/>
    </source>
</evidence>
<feature type="compositionally biased region" description="Low complexity" evidence="1">
    <location>
        <begin position="146"/>
        <end position="171"/>
    </location>
</feature>
<dbReference type="Proteomes" id="UP000024376">
    <property type="component" value="Unassembled WGS sequence"/>
</dbReference>
<keyword evidence="2" id="KW-0732">Signal</keyword>
<feature type="compositionally biased region" description="Low complexity" evidence="1">
    <location>
        <begin position="197"/>
        <end position="207"/>
    </location>
</feature>
<organism evidence="3 4">
    <name type="scientific">Hypocrea jecorina (strain ATCC 56765 / BCRC 32924 / NRRL 11460 / Rut C-30)</name>
    <name type="common">Trichoderma reesei</name>
    <dbReference type="NCBI Taxonomy" id="1344414"/>
    <lineage>
        <taxon>Eukaryota</taxon>
        <taxon>Fungi</taxon>
        <taxon>Dikarya</taxon>
        <taxon>Ascomycota</taxon>
        <taxon>Pezizomycotina</taxon>
        <taxon>Sordariomycetes</taxon>
        <taxon>Hypocreomycetidae</taxon>
        <taxon>Hypocreales</taxon>
        <taxon>Hypocreaceae</taxon>
        <taxon>Trichoderma</taxon>
    </lineage>
</organism>
<sequence length="368" mass="37294">MSLAALLLPILAGGVHVVVAAQHMTLPLINYDEVVNAFDPSDEGYSACTVAASFVAGCVAELGGSEALSTANPLKFAACVCCVGTTDVAPVYSTCSDYLSSGAPDLDSQISAYDYFYTVCGGSPEVCSGQPDATATGEPPISSPTARSSRFQSSPSRSSPSPASSPSGGPAETSRVTAEGSTVDSTGASATGGGASGSASRTASGTAPSPTLTYDIACEQMVGLYGECASATPAFSRLPYGEQAYCYCCRTAIDGSHVTWTDEFDSYAKTCRDWAVTKDKADYDDVYSLAKNFATFCDHFSDACDMPTTTSPFTPTATDDETGSPTTGDPATGTVDEAATATSTDAAPTAGIGLAAGVLALAGFVVMM</sequence>
<reference evidence="4" key="1">
    <citation type="journal article" date="2013" name="Ind. Biotechnol.">
        <title>Comparative genomics analysis of Trichoderma reesei strains.</title>
        <authorList>
            <person name="Koike H."/>
            <person name="Aerts A."/>
            <person name="LaButti K."/>
            <person name="Grigoriev I.V."/>
            <person name="Baker S.E."/>
        </authorList>
    </citation>
    <scope>NUCLEOTIDE SEQUENCE [LARGE SCALE GENOMIC DNA]</scope>
    <source>
        <strain evidence="4">ATCC 56765 / BCRC 32924 / NRRL 11460 / Rut C-30</strain>
    </source>
</reference>
<dbReference type="EMBL" id="KI911152">
    <property type="protein sequence ID" value="ETS00479.1"/>
    <property type="molecule type" value="Genomic_DNA"/>
</dbReference>
<feature type="signal peptide" evidence="2">
    <location>
        <begin position="1"/>
        <end position="20"/>
    </location>
</feature>
<protein>
    <submittedName>
        <fullName evidence="3">Uncharacterized protein</fullName>
    </submittedName>
</protein>
<evidence type="ECO:0000256" key="2">
    <source>
        <dbReference type="SAM" id="SignalP"/>
    </source>
</evidence>
<dbReference type="AlphaFoldDB" id="A0A024S587"/>
<gene>
    <name evidence="3" type="ORF">M419DRAFT_25663</name>
</gene>
<feature type="region of interest" description="Disordered" evidence="1">
    <location>
        <begin position="129"/>
        <end position="208"/>
    </location>
</feature>
<dbReference type="HOGENOM" id="CLU_063500_0_0_1"/>
<feature type="chain" id="PRO_5001536916" evidence="2">
    <location>
        <begin position="21"/>
        <end position="368"/>
    </location>
</feature>